<evidence type="ECO:0000313" key="9">
    <source>
        <dbReference type="EMBL" id="QEL11846.1"/>
    </source>
</evidence>
<dbReference type="RefSeq" id="WP_084388115.1">
    <property type="nucleotide sequence ID" value="NZ_CP043420.1"/>
</dbReference>
<dbReference type="Pfam" id="PF00128">
    <property type="entry name" value="Alpha-amylase"/>
    <property type="match status" value="1"/>
</dbReference>
<dbReference type="OrthoDB" id="9805159at2"/>
<feature type="region of interest" description="Disordered" evidence="7">
    <location>
        <begin position="1"/>
        <end position="45"/>
    </location>
</feature>
<feature type="binding site" evidence="6">
    <location>
        <begin position="590"/>
        <end position="591"/>
    </location>
    <ligand>
        <name>alpha-maltose 1-phosphate</name>
        <dbReference type="ChEBI" id="CHEBI:63576"/>
    </ligand>
</feature>
<protein>
    <recommendedName>
        <fullName evidence="6">Alpha-1,4-glucan:maltose-1-phosphate maltosyltransferase</fullName>
        <shortName evidence="6">GMPMT</shortName>
        <ecNumber evidence="6">2.4.99.16</ecNumber>
    </recommendedName>
    <alternativeName>
        <fullName evidence="6">(1-&gt;4)-alpha-D-glucan:maltose-1-phosphate alpha-D-maltosyltransferase</fullName>
    </alternativeName>
</protein>
<comment type="function">
    <text evidence="6">Maltosyltransferase that uses maltose 1-phosphate (M1P) as the sugar donor to elongate linear or branched alpha-(1-&gt;4)-glucans. Is involved in a branched alpha-glucan biosynthetic pathway from trehalose, together with TreS, Mak and GlgB.</text>
</comment>
<feature type="site" description="Transition state stabilizer" evidence="6">
    <location>
        <position position="537"/>
    </location>
</feature>
<dbReference type="PANTHER" id="PTHR47786:SF2">
    <property type="entry name" value="GLYCOSYL HYDROLASE FAMILY 13 CATALYTIC DOMAIN-CONTAINING PROTEIN"/>
    <property type="match status" value="1"/>
</dbReference>
<dbReference type="SMART" id="SM00642">
    <property type="entry name" value="Aamy"/>
    <property type="match status" value="1"/>
</dbReference>
<dbReference type="Gene3D" id="3.20.20.80">
    <property type="entry name" value="Glycosidases"/>
    <property type="match status" value="1"/>
</dbReference>
<dbReference type="KEGG" id="kuy:FY550_12335"/>
<dbReference type="PANTHER" id="PTHR47786">
    <property type="entry name" value="ALPHA-1,4-GLUCAN:MALTOSE-1-PHOSPHATE MALTOSYLTRANSFERASE"/>
    <property type="match status" value="1"/>
</dbReference>
<dbReference type="InterPro" id="IPR017853">
    <property type="entry name" value="GH"/>
</dbReference>
<dbReference type="EC" id="2.4.99.16" evidence="6"/>
<evidence type="ECO:0000256" key="3">
    <source>
        <dbReference type="ARBA" id="ARBA00022679"/>
    </source>
</evidence>
<reference evidence="9 10" key="1">
    <citation type="submission" date="2019-08" db="EMBL/GenBank/DDBJ databases">
        <title>Complete genome sequence of Kushneria sp. YCWA18, a halophilic phosphate-solubilizing bacterium isolated from Daqiao saltern in China.</title>
        <authorList>
            <person name="Du G.-X."/>
            <person name="Qu L.-Y."/>
        </authorList>
    </citation>
    <scope>NUCLEOTIDE SEQUENCE [LARGE SCALE GENOMIC DNA]</scope>
    <source>
        <strain evidence="9 10">YCWA18</strain>
    </source>
</reference>
<evidence type="ECO:0000259" key="8">
    <source>
        <dbReference type="SMART" id="SM00642"/>
    </source>
</evidence>
<dbReference type="InterPro" id="IPR013780">
    <property type="entry name" value="Glyco_hydro_b"/>
</dbReference>
<feature type="region of interest" description="Disordered" evidence="7">
    <location>
        <begin position="315"/>
        <end position="342"/>
    </location>
</feature>
<dbReference type="AlphaFoldDB" id="A0A5C1A140"/>
<feature type="domain" description="Glycosyl hydrolase family 13 catalytic" evidence="8">
    <location>
        <begin position="270"/>
        <end position="600"/>
    </location>
</feature>
<accession>A0A5C1A140</accession>
<dbReference type="InterPro" id="IPR049171">
    <property type="entry name" value="GLGE_C"/>
</dbReference>
<comment type="similarity">
    <text evidence="6">Belongs to the glycosyl hydrolase 13 family. GlgE subfamily.</text>
</comment>
<dbReference type="InterPro" id="IPR013783">
    <property type="entry name" value="Ig-like_fold"/>
</dbReference>
<feature type="active site" description="Nucleophile" evidence="6">
    <location>
        <position position="450"/>
    </location>
</feature>
<dbReference type="Pfam" id="PF11896">
    <property type="entry name" value="GlgE_dom_N_S"/>
    <property type="match status" value="1"/>
</dbReference>
<dbReference type="Gene3D" id="1.20.58.80">
    <property type="entry name" value="Phosphotransferase system, lactose/cellobiose-type IIA subunit"/>
    <property type="match status" value="1"/>
</dbReference>
<comment type="subunit">
    <text evidence="1 6">Homodimer.</text>
</comment>
<organism evidence="9 10">
    <name type="scientific">Kushneria phosphatilytica</name>
    <dbReference type="NCBI Taxonomy" id="657387"/>
    <lineage>
        <taxon>Bacteria</taxon>
        <taxon>Pseudomonadati</taxon>
        <taxon>Pseudomonadota</taxon>
        <taxon>Gammaproteobacteria</taxon>
        <taxon>Oceanospirillales</taxon>
        <taxon>Halomonadaceae</taxon>
        <taxon>Kushneria</taxon>
    </lineage>
</organism>
<evidence type="ECO:0000256" key="6">
    <source>
        <dbReference type="HAMAP-Rule" id="MF_02124"/>
    </source>
</evidence>
<dbReference type="CDD" id="cd11344">
    <property type="entry name" value="AmyAc_GlgE_like"/>
    <property type="match status" value="1"/>
</dbReference>
<dbReference type="InterPro" id="IPR021828">
    <property type="entry name" value="GlgE_dom_N/S"/>
</dbReference>
<dbReference type="SUPFAM" id="SSF51445">
    <property type="entry name" value="(Trans)glycosidases"/>
    <property type="match status" value="1"/>
</dbReference>
<evidence type="ECO:0000256" key="1">
    <source>
        <dbReference type="ARBA" id="ARBA00011738"/>
    </source>
</evidence>
<keyword evidence="2 6" id="KW-0328">Glycosyltransferase</keyword>
<proteinExistence type="inferred from homology"/>
<evidence type="ECO:0000256" key="4">
    <source>
        <dbReference type="ARBA" id="ARBA00023277"/>
    </source>
</evidence>
<dbReference type="Proteomes" id="UP000322553">
    <property type="component" value="Chromosome"/>
</dbReference>
<dbReference type="InterPro" id="IPR026585">
    <property type="entry name" value="GlgE"/>
</dbReference>
<dbReference type="InterPro" id="IPR006047">
    <property type="entry name" value="GH13_cat_dom"/>
</dbReference>
<evidence type="ECO:0000256" key="7">
    <source>
        <dbReference type="SAM" id="MobiDB-lite"/>
    </source>
</evidence>
<feature type="binding site" evidence="6">
    <location>
        <position position="378"/>
    </location>
    <ligand>
        <name>alpha-maltose 1-phosphate</name>
        <dbReference type="ChEBI" id="CHEBI:63576"/>
    </ligand>
</feature>
<evidence type="ECO:0000256" key="2">
    <source>
        <dbReference type="ARBA" id="ARBA00022676"/>
    </source>
</evidence>
<feature type="binding site" evidence="6">
    <location>
        <position position="451"/>
    </location>
    <ligand>
        <name>alpha-maltose 1-phosphate</name>
        <dbReference type="ChEBI" id="CHEBI:63576"/>
    </ligand>
</feature>
<sequence>MKKSVQGGASRAKKAPVEQVDDRSAITGQVGTESSTAADAASQAVKPARHSLAEMMQAPRLAIESVMPSVDDGRFAAKAIIGEPLRVTAVILCDGHDTLAARVHWRSVQAGQADTAAGWHSAPMSLVQPPGNDLWEGVITPQSLGRCEFVIEAWRDAFATWRNELVKKHAAGVPITLELEEGRRLVADGLERLVADDQTTNDPAVKHLRQVMDGLDQASTETAERVDLLLSPDTQLAMQQADAFEHLTCSDRYYPLEVDRERAVFASWYELFPRSQTDDPGRHGTFADVHQRLPMIRDMGFDVLYFPPIHPIGHTHRKGRNNTLTPAPDDPGSPYAIGNEAGGHDAIHPELGSFEDFRALVRAAHEHDLEIALDFAIQCSPDHPWLAAHPGWFDWRPDGTIRYAENPPKKYEDIVNVDFYAGDARPALWEALRDVVQLWVDEGVKIFRVDNPHTKPFPFWEWLIADIRSRDPEVLFFAEAFTRPAIMARLGKIGFNMSYTYFTWRNTKAELSEYLTQLNESPLRECYRPNFFVNTPDINPIFLQSSGRPGFLIRAALATMGSGLWGMYSGFELCESAPIHGKEEYLDAEKYEIRPRNYFAPGNINWEIAQLNWIRRDNPALQRHTGVTFLHIDNDRILYFAKATPDLENVVLIAISLDPHSAQEGHFELPLWWFGLDDDAELYGEDLMNGHRWSWFGKWQWTHLTPEMPFGIWRVSPPGRGWHGAA</sequence>
<gene>
    <name evidence="6" type="primary">glgE</name>
    <name evidence="9" type="ORF">FY550_12335</name>
</gene>
<dbReference type="GO" id="GO:0016758">
    <property type="term" value="F:hexosyltransferase activity"/>
    <property type="evidence" value="ECO:0007669"/>
    <property type="project" value="UniProtKB-UniRule"/>
</dbReference>
<feature type="binding site" evidence="6">
    <location>
        <position position="318"/>
    </location>
    <ligand>
        <name>alpha-maltose 1-phosphate</name>
        <dbReference type="ChEBI" id="CHEBI:63576"/>
    </ligand>
</feature>
<keyword evidence="4 6" id="KW-0119">Carbohydrate metabolism</keyword>
<keyword evidence="3 6" id="KW-0808">Transferase</keyword>
<evidence type="ECO:0000256" key="5">
    <source>
        <dbReference type="ARBA" id="ARBA00048735"/>
    </source>
</evidence>
<name>A0A5C1A140_9GAMM</name>
<dbReference type="Pfam" id="PF21702">
    <property type="entry name" value="GLGE_C"/>
    <property type="match status" value="1"/>
</dbReference>
<feature type="active site" description="Proton donor" evidence="6">
    <location>
        <position position="479"/>
    </location>
</feature>
<dbReference type="Gene3D" id="2.60.40.10">
    <property type="entry name" value="Immunoglobulins"/>
    <property type="match status" value="1"/>
</dbReference>
<feature type="binding site" evidence="6">
    <location>
        <position position="413"/>
    </location>
    <ligand>
        <name>alpha-maltose 1-phosphate</name>
        <dbReference type="ChEBI" id="CHEBI:63576"/>
    </ligand>
</feature>
<evidence type="ECO:0000313" key="10">
    <source>
        <dbReference type="Proteomes" id="UP000322553"/>
    </source>
</evidence>
<dbReference type="GO" id="GO:0004553">
    <property type="term" value="F:hydrolase activity, hydrolyzing O-glycosyl compounds"/>
    <property type="evidence" value="ECO:0007669"/>
    <property type="project" value="InterPro"/>
</dbReference>
<comment type="catalytic activity">
    <reaction evidence="5 6">
        <text>alpha-maltose 1-phosphate + [(1-&gt;4)-alpha-D-glucosyl](n) = [(1-&gt;4)-alpha-D-glucosyl](n+2) + phosphate</text>
        <dbReference type="Rhea" id="RHEA:42692"/>
        <dbReference type="Rhea" id="RHEA-COMP:9584"/>
        <dbReference type="Rhea" id="RHEA-COMP:10183"/>
        <dbReference type="ChEBI" id="CHEBI:15444"/>
        <dbReference type="ChEBI" id="CHEBI:43474"/>
        <dbReference type="ChEBI" id="CHEBI:63576"/>
        <dbReference type="EC" id="2.4.99.16"/>
    </reaction>
</comment>
<dbReference type="Gene3D" id="2.60.40.1180">
    <property type="entry name" value="Golgi alpha-mannosidase II"/>
    <property type="match status" value="1"/>
</dbReference>
<feature type="compositionally biased region" description="Polar residues" evidence="7">
    <location>
        <begin position="26"/>
        <end position="37"/>
    </location>
</feature>
<dbReference type="EMBL" id="CP043420">
    <property type="protein sequence ID" value="QEL11846.1"/>
    <property type="molecule type" value="Genomic_DNA"/>
</dbReference>
<dbReference type="HAMAP" id="MF_02124">
    <property type="entry name" value="GlgE"/>
    <property type="match status" value="1"/>
</dbReference>
<dbReference type="GO" id="GO:0030979">
    <property type="term" value="P:alpha-glucan biosynthetic process"/>
    <property type="evidence" value="ECO:0007669"/>
    <property type="project" value="UniProtKB-UniRule"/>
</dbReference>
<keyword evidence="10" id="KW-1185">Reference proteome</keyword>